<sequence length="92" mass="10274">MDGVAVVRVLSWEFRVEALSRVEDGESLASVARRMGFNKETLRDWVAEYGYRFRSGRQGAGLALGSSSLMAGRLGRWCTQVMDAGWISTIER</sequence>
<dbReference type="InterPro" id="IPR002514">
    <property type="entry name" value="Transposase_8"/>
</dbReference>
<name>A0A7M1SRI2_9MICO</name>
<dbReference type="GO" id="GO:0006313">
    <property type="term" value="P:DNA transposition"/>
    <property type="evidence" value="ECO:0007669"/>
    <property type="project" value="InterPro"/>
</dbReference>
<dbReference type="InterPro" id="IPR009057">
    <property type="entry name" value="Homeodomain-like_sf"/>
</dbReference>
<organism evidence="1 2">
    <name type="scientific">Ruania alkalisoli</name>
    <dbReference type="NCBI Taxonomy" id="2779775"/>
    <lineage>
        <taxon>Bacteria</taxon>
        <taxon>Bacillati</taxon>
        <taxon>Actinomycetota</taxon>
        <taxon>Actinomycetes</taxon>
        <taxon>Micrococcales</taxon>
        <taxon>Ruaniaceae</taxon>
        <taxon>Ruania</taxon>
    </lineage>
</organism>
<dbReference type="GO" id="GO:0004803">
    <property type="term" value="F:transposase activity"/>
    <property type="evidence" value="ECO:0007669"/>
    <property type="project" value="InterPro"/>
</dbReference>
<dbReference type="Pfam" id="PF01527">
    <property type="entry name" value="HTH_Tnp_1"/>
    <property type="match status" value="1"/>
</dbReference>
<dbReference type="AlphaFoldDB" id="A0A7M1SRI2"/>
<dbReference type="GO" id="GO:0003677">
    <property type="term" value="F:DNA binding"/>
    <property type="evidence" value="ECO:0007669"/>
    <property type="project" value="InterPro"/>
</dbReference>
<dbReference type="SUPFAM" id="SSF46689">
    <property type="entry name" value="Homeodomain-like"/>
    <property type="match status" value="1"/>
</dbReference>
<gene>
    <name evidence="1" type="ORF">IM660_15650</name>
</gene>
<evidence type="ECO:0000313" key="1">
    <source>
        <dbReference type="EMBL" id="QOR70051.1"/>
    </source>
</evidence>
<dbReference type="InterPro" id="IPR036388">
    <property type="entry name" value="WH-like_DNA-bd_sf"/>
</dbReference>
<protein>
    <submittedName>
        <fullName evidence="1">Transposase</fullName>
    </submittedName>
</protein>
<dbReference type="Proteomes" id="UP000593758">
    <property type="component" value="Chromosome"/>
</dbReference>
<dbReference type="EMBL" id="CP063169">
    <property type="protein sequence ID" value="QOR70051.1"/>
    <property type="molecule type" value="Genomic_DNA"/>
</dbReference>
<evidence type="ECO:0000313" key="2">
    <source>
        <dbReference type="Proteomes" id="UP000593758"/>
    </source>
</evidence>
<accession>A0A7M1SRI2</accession>
<proteinExistence type="predicted"/>
<dbReference type="KEGG" id="halt:IM660_15650"/>
<reference evidence="1 2" key="1">
    <citation type="submission" date="2020-10" db="EMBL/GenBank/DDBJ databases">
        <title>Haloactinobacterium sp. RN3S43, a bacterium isolated from saline soil.</title>
        <authorList>
            <person name="Sun J.-Q."/>
        </authorList>
    </citation>
    <scope>NUCLEOTIDE SEQUENCE [LARGE SCALE GENOMIC DNA]</scope>
    <source>
        <strain evidence="1 2">RN3S43</strain>
    </source>
</reference>
<keyword evidence="2" id="KW-1185">Reference proteome</keyword>
<dbReference type="Gene3D" id="1.10.10.10">
    <property type="entry name" value="Winged helix-like DNA-binding domain superfamily/Winged helix DNA-binding domain"/>
    <property type="match status" value="1"/>
</dbReference>